<proteinExistence type="predicted"/>
<dbReference type="AlphaFoldDB" id="A0A6L9XUH4"/>
<dbReference type="InterPro" id="IPR036188">
    <property type="entry name" value="FAD/NAD-bd_sf"/>
</dbReference>
<dbReference type="PANTHER" id="PTHR42877:SF4">
    <property type="entry name" value="FAD_NAD(P)-BINDING DOMAIN-CONTAINING PROTEIN-RELATED"/>
    <property type="match status" value="1"/>
</dbReference>
<dbReference type="PANTHER" id="PTHR42877">
    <property type="entry name" value="L-ORNITHINE N(5)-MONOOXYGENASE-RELATED"/>
    <property type="match status" value="1"/>
</dbReference>
<dbReference type="SUPFAM" id="SSF51905">
    <property type="entry name" value="FAD/NAD(P)-binding domain"/>
    <property type="match status" value="2"/>
</dbReference>
<dbReference type="EMBL" id="JAAGWY010000001">
    <property type="protein sequence ID" value="NEN05039.1"/>
    <property type="molecule type" value="Genomic_DNA"/>
</dbReference>
<dbReference type="Pfam" id="PF13738">
    <property type="entry name" value="Pyr_redox_3"/>
    <property type="match status" value="1"/>
</dbReference>
<evidence type="ECO:0000313" key="1">
    <source>
        <dbReference type="EMBL" id="NEN05039.1"/>
    </source>
</evidence>
<keyword evidence="2" id="KW-1185">Reference proteome</keyword>
<dbReference type="RefSeq" id="WP_163288109.1">
    <property type="nucleotide sequence ID" value="NZ_JAAGWY010000001.1"/>
</dbReference>
<organism evidence="1 2">
    <name type="scientific">Leifsonia tongyongensis</name>
    <dbReference type="NCBI Taxonomy" id="1268043"/>
    <lineage>
        <taxon>Bacteria</taxon>
        <taxon>Bacillati</taxon>
        <taxon>Actinomycetota</taxon>
        <taxon>Actinomycetes</taxon>
        <taxon>Micrococcales</taxon>
        <taxon>Microbacteriaceae</taxon>
        <taxon>Leifsonia</taxon>
    </lineage>
</organism>
<evidence type="ECO:0000313" key="2">
    <source>
        <dbReference type="Proteomes" id="UP000474967"/>
    </source>
</evidence>
<dbReference type="PRINTS" id="PR00469">
    <property type="entry name" value="PNDRDTASEII"/>
</dbReference>
<accession>A0A6L9XUH4</accession>
<gene>
    <name evidence="1" type="ORF">G3T36_04060</name>
</gene>
<sequence length="494" mass="54086">MTELDVAIVGAGFAGLGLGIRLKRQGVSSFLIFERANAVGGTWRDNTYPGVACDVPSHLYSWSFRPNPRWSSFFSGGAEIRDYLEAGANEEGLGDHLRLGTDVQAMTWDDPRSRWELRTSRGTFTARTLVLACGRLTEPRIPDVPGLDTFHGPMFHAARWDHDAELSGKRVAVVGSGASAIQLVPRLAEVARELVVLQRSAPYVIPRDEHQYTEDEQEHFAHDPERMARLRSTLFWTAEEAFAQRAGVPEAVEAARHRALDHLATQVPDLGLRAKLTPHYEIGCKRVLISSEYYPALTRPTVSVEASALAAVTGNTLVTANGAEHDVDAVVFATGFHAAQQPYARIVRGVGGELLAQHWAGGMTAYASTVVSGFPNLFVVNGPNAGLGHNSAIYMIETQLDYILGALDHLEADPDLVLDVTRQAEDEYTALIDELAATTVWMTGGCESWYRDGRTGRLTLLWPGYAHTFREHNGTFSMDPFSLSPSTPSRLTTT</sequence>
<dbReference type="InterPro" id="IPR051209">
    <property type="entry name" value="FAD-bind_Monooxygenase_sf"/>
</dbReference>
<dbReference type="Proteomes" id="UP000474967">
    <property type="component" value="Unassembled WGS sequence"/>
</dbReference>
<protein>
    <submittedName>
        <fullName evidence="1">NAD(P)/FAD-dependent oxidoreductase</fullName>
    </submittedName>
</protein>
<dbReference type="Gene3D" id="3.50.50.60">
    <property type="entry name" value="FAD/NAD(P)-binding domain"/>
    <property type="match status" value="2"/>
</dbReference>
<name>A0A6L9XUH4_9MICO</name>
<comment type="caution">
    <text evidence="1">The sequence shown here is derived from an EMBL/GenBank/DDBJ whole genome shotgun (WGS) entry which is preliminary data.</text>
</comment>
<reference evidence="1 2" key="1">
    <citation type="journal article" date="2014" name="J. Microbiol.">
        <title>Diaminobutyricibacter tongyongensis gen. nov., sp. nov. and Homoserinibacter gongjuensis gen. nov., sp. nov. belong to the family Microbacteriaceae.</title>
        <authorList>
            <person name="Kim S.J."/>
            <person name="Ahn J.H."/>
            <person name="Weon H.Y."/>
            <person name="Hamada M."/>
            <person name="Suzuki K."/>
            <person name="Kwon S.W."/>
        </authorList>
    </citation>
    <scope>NUCLEOTIDE SEQUENCE [LARGE SCALE GENOMIC DNA]</scope>
    <source>
        <strain evidence="1 2">NBRC 108724</strain>
    </source>
</reference>